<dbReference type="PANTHER" id="PTHR30333:SF3">
    <property type="entry name" value="CYTOCHROME C-TYPE PROTEIN TORY"/>
    <property type="match status" value="1"/>
</dbReference>
<evidence type="ECO:0000256" key="6">
    <source>
        <dbReference type="ARBA" id="ARBA00023004"/>
    </source>
</evidence>
<keyword evidence="6" id="KW-0408">Iron</keyword>
<evidence type="ECO:0000259" key="9">
    <source>
        <dbReference type="Pfam" id="PF03264"/>
    </source>
</evidence>
<evidence type="ECO:0000313" key="10">
    <source>
        <dbReference type="EMBL" id="RAI27741.1"/>
    </source>
</evidence>
<dbReference type="InterPro" id="IPR036280">
    <property type="entry name" value="Multihaem_cyt_sf"/>
</dbReference>
<organism evidence="10 11">
    <name type="scientific">Rhodobium orientis</name>
    <dbReference type="NCBI Taxonomy" id="34017"/>
    <lineage>
        <taxon>Bacteria</taxon>
        <taxon>Pseudomonadati</taxon>
        <taxon>Pseudomonadota</taxon>
        <taxon>Alphaproteobacteria</taxon>
        <taxon>Hyphomicrobiales</taxon>
        <taxon>Rhodobiaceae</taxon>
        <taxon>Rhodobium</taxon>
    </lineage>
</organism>
<keyword evidence="8" id="KW-1133">Transmembrane helix</keyword>
<evidence type="ECO:0000256" key="1">
    <source>
        <dbReference type="ARBA" id="ARBA00004196"/>
    </source>
</evidence>
<dbReference type="InterPro" id="IPR038266">
    <property type="entry name" value="NapC/NirT_cytc_sf"/>
</dbReference>
<gene>
    <name evidence="10" type="ORF">CH339_09360</name>
</gene>
<evidence type="ECO:0000256" key="8">
    <source>
        <dbReference type="SAM" id="Phobius"/>
    </source>
</evidence>
<dbReference type="GO" id="GO:0046872">
    <property type="term" value="F:metal ion binding"/>
    <property type="evidence" value="ECO:0007669"/>
    <property type="project" value="UniProtKB-KW"/>
</dbReference>
<dbReference type="InterPro" id="IPR005126">
    <property type="entry name" value="NapC/NirT_cyt_c_N"/>
</dbReference>
<evidence type="ECO:0000256" key="3">
    <source>
        <dbReference type="ARBA" id="ARBA00022617"/>
    </source>
</evidence>
<accession>A0A327JNT8</accession>
<feature type="region of interest" description="Disordered" evidence="7">
    <location>
        <begin position="1"/>
        <end position="52"/>
    </location>
</feature>
<dbReference type="InterPro" id="IPR051174">
    <property type="entry name" value="Cytochrome_c-type_ET"/>
</dbReference>
<reference evidence="10 11" key="1">
    <citation type="submission" date="2017-07" db="EMBL/GenBank/DDBJ databases">
        <title>Draft Genome Sequences of Select Purple Nonsulfur Bacteria.</title>
        <authorList>
            <person name="Lasarre B."/>
            <person name="Mckinlay J.B."/>
        </authorList>
    </citation>
    <scope>NUCLEOTIDE SEQUENCE [LARGE SCALE GENOMIC DNA]</scope>
    <source>
        <strain evidence="10 11">DSM 11290</strain>
    </source>
</reference>
<dbReference type="Pfam" id="PF03264">
    <property type="entry name" value="Cytochrom_NNT"/>
    <property type="match status" value="1"/>
</dbReference>
<evidence type="ECO:0000256" key="4">
    <source>
        <dbReference type="ARBA" id="ARBA00022723"/>
    </source>
</evidence>
<dbReference type="EMBL" id="NPEV01000015">
    <property type="protein sequence ID" value="RAI27741.1"/>
    <property type="molecule type" value="Genomic_DNA"/>
</dbReference>
<keyword evidence="5" id="KW-0249">Electron transport</keyword>
<evidence type="ECO:0000256" key="2">
    <source>
        <dbReference type="ARBA" id="ARBA00022448"/>
    </source>
</evidence>
<comment type="subcellular location">
    <subcellularLocation>
        <location evidence="1">Cell envelope</location>
    </subcellularLocation>
</comment>
<proteinExistence type="predicted"/>
<dbReference type="GO" id="GO:0009055">
    <property type="term" value="F:electron transfer activity"/>
    <property type="evidence" value="ECO:0007669"/>
    <property type="project" value="TreeGrafter"/>
</dbReference>
<name>A0A327JNT8_9HYPH</name>
<dbReference type="GO" id="GO:0030313">
    <property type="term" value="C:cell envelope"/>
    <property type="evidence" value="ECO:0007669"/>
    <property type="project" value="UniProtKB-SubCell"/>
</dbReference>
<dbReference type="SUPFAM" id="SSF48695">
    <property type="entry name" value="Multiheme cytochromes"/>
    <property type="match status" value="1"/>
</dbReference>
<sequence length="262" mass="29500">MPAPSSASARSPSRIAGTTTSARTPGGNLTAPRTQRDFPPPAGSPDGRKGLRPYLKQQSGELAARQTEAQRRLRQGWKRDVKRFWNWVKRPAVLGTLFLGTLGIFVAMVGFSAALDYTNRTEFCISCHEMRTNYEEYKRSFHHKNISGVHVGCADCHVPKDFPAKYIAKIAASKDVLHHLLGTIDTPEKYEAQRLVMAQRVWSHMESRKSKNCRGCHDFESMELEEQSRRARRKHTEAVETGDHCISCHKGIVHKLPANYDG</sequence>
<keyword evidence="2" id="KW-0813">Transport</keyword>
<keyword evidence="3" id="KW-0349">Heme</keyword>
<protein>
    <recommendedName>
        <fullName evidence="9">NapC/NirT cytochrome c N-terminal domain-containing protein</fullName>
    </recommendedName>
</protein>
<evidence type="ECO:0000256" key="7">
    <source>
        <dbReference type="SAM" id="MobiDB-lite"/>
    </source>
</evidence>
<keyword evidence="4" id="KW-0479">Metal-binding</keyword>
<evidence type="ECO:0000313" key="11">
    <source>
        <dbReference type="Proteomes" id="UP000249299"/>
    </source>
</evidence>
<dbReference type="Proteomes" id="UP000249299">
    <property type="component" value="Unassembled WGS sequence"/>
</dbReference>
<dbReference type="OrthoDB" id="7360653at2"/>
<dbReference type="GO" id="GO:0009061">
    <property type="term" value="P:anaerobic respiration"/>
    <property type="evidence" value="ECO:0007669"/>
    <property type="project" value="TreeGrafter"/>
</dbReference>
<dbReference type="AlphaFoldDB" id="A0A327JNT8"/>
<dbReference type="Gene3D" id="1.10.3820.10">
    <property type="entry name" value="Di-heme elbow motif domain"/>
    <property type="match status" value="1"/>
</dbReference>
<comment type="caution">
    <text evidence="10">The sequence shown here is derived from an EMBL/GenBank/DDBJ whole genome shotgun (WGS) entry which is preliminary data.</text>
</comment>
<keyword evidence="8" id="KW-0812">Transmembrane</keyword>
<feature type="compositionally biased region" description="Low complexity" evidence="7">
    <location>
        <begin position="1"/>
        <end position="14"/>
    </location>
</feature>
<keyword evidence="8" id="KW-0472">Membrane</keyword>
<keyword evidence="11" id="KW-1185">Reference proteome</keyword>
<dbReference type="PANTHER" id="PTHR30333">
    <property type="entry name" value="CYTOCHROME C-TYPE PROTEIN"/>
    <property type="match status" value="1"/>
</dbReference>
<feature type="domain" description="NapC/NirT cytochrome c N-terminal" evidence="9">
    <location>
        <begin position="92"/>
        <end position="258"/>
    </location>
</feature>
<evidence type="ECO:0000256" key="5">
    <source>
        <dbReference type="ARBA" id="ARBA00022982"/>
    </source>
</evidence>
<feature type="transmembrane region" description="Helical" evidence="8">
    <location>
        <begin position="92"/>
        <end position="115"/>
    </location>
</feature>